<dbReference type="Gene3D" id="2.60.120.260">
    <property type="entry name" value="Galactose-binding domain-like"/>
    <property type="match status" value="1"/>
</dbReference>
<proteinExistence type="predicted"/>
<protein>
    <recommendedName>
        <fullName evidence="4">DUF4185 domain-containing protein</fullName>
    </recommendedName>
</protein>
<name>A0A7W9J1I0_9ACTN</name>
<dbReference type="RefSeq" id="WP_202892853.1">
    <property type="nucleotide sequence ID" value="NZ_JACHMY010000001.1"/>
</dbReference>
<evidence type="ECO:0008006" key="4">
    <source>
        <dbReference type="Google" id="ProtNLM"/>
    </source>
</evidence>
<feature type="chain" id="PRO_5030877965" description="DUF4185 domain-containing protein" evidence="1">
    <location>
        <begin position="25"/>
        <end position="542"/>
    </location>
</feature>
<dbReference type="Proteomes" id="UP000549971">
    <property type="component" value="Unassembled WGS sequence"/>
</dbReference>
<gene>
    <name evidence="2" type="ORF">HDA39_000607</name>
</gene>
<organism evidence="2 3">
    <name type="scientific">Kribbella italica</name>
    <dbReference type="NCBI Taxonomy" id="1540520"/>
    <lineage>
        <taxon>Bacteria</taxon>
        <taxon>Bacillati</taxon>
        <taxon>Actinomycetota</taxon>
        <taxon>Actinomycetes</taxon>
        <taxon>Propionibacteriales</taxon>
        <taxon>Kribbellaceae</taxon>
        <taxon>Kribbella</taxon>
    </lineage>
</organism>
<dbReference type="EMBL" id="JACHMY010000001">
    <property type="protein sequence ID" value="MBB5833873.1"/>
    <property type="molecule type" value="Genomic_DNA"/>
</dbReference>
<accession>A0A7W9J1I0</accession>
<comment type="caution">
    <text evidence="2">The sequence shown here is derived from an EMBL/GenBank/DDBJ whole genome shotgun (WGS) entry which is preliminary data.</text>
</comment>
<dbReference type="InterPro" id="IPR008979">
    <property type="entry name" value="Galactose-bd-like_sf"/>
</dbReference>
<evidence type="ECO:0000256" key="1">
    <source>
        <dbReference type="SAM" id="SignalP"/>
    </source>
</evidence>
<dbReference type="AlphaFoldDB" id="A0A7W9J1I0"/>
<reference evidence="2 3" key="1">
    <citation type="submission" date="2020-08" db="EMBL/GenBank/DDBJ databases">
        <title>Sequencing the genomes of 1000 actinobacteria strains.</title>
        <authorList>
            <person name="Klenk H.-P."/>
        </authorList>
    </citation>
    <scope>NUCLEOTIDE SEQUENCE [LARGE SCALE GENOMIC DNA]</scope>
    <source>
        <strain evidence="2 3">DSM 28967</strain>
    </source>
</reference>
<evidence type="ECO:0000313" key="3">
    <source>
        <dbReference type="Proteomes" id="UP000549971"/>
    </source>
</evidence>
<sequence>MRKSVLVLAGVLLLSTLVAPTAPARVAASPPESTFFSTVHVDAGATVGAPAVGDDRDHGDLWPNCWSNDDHVYAAYGDGIGFGTTGSDIGVTRIAGLPGSLSGTQLSSGDQVGKVWTANHSRKPTGLACAGGALYLAVQDLAFDFDDAPAATIAKSVDKGRTWTFDRAAPMFGGSKFTTIFFLDYGKDNVNSPDGFVYAYGLDNNWRDSFSNRVPDPVDLWLARVPVARAQDRSAWQFYAGGDGVPQWTADINARVAVLHDDRHVYQNVGTPGRARNLTTISQGGVVYNKPLNRYIYTSWTEYTFEFYESATPWGPWQRFTPKDFGGYPWTHAKHGGYATTIPSKYISADGRNMWLQSNVCPCGGGISDRWAYTFSLRRMALTPSVPSTPGNGLDAARNLSREAGSVAIERATHFGQLILADGNRAQNEDDWNDERKPLSWWGVTWPRAYNLNQVVYTTGKMFGDGGWFASAPRVQVRRGGVWTDVVGLSTSPAYPTSSAAGTNRAYTFSFTPTSGDGVRVIGTPGGTQTFTSIAEFEAYYR</sequence>
<dbReference type="SUPFAM" id="SSF49785">
    <property type="entry name" value="Galactose-binding domain-like"/>
    <property type="match status" value="1"/>
</dbReference>
<keyword evidence="1" id="KW-0732">Signal</keyword>
<feature type="signal peptide" evidence="1">
    <location>
        <begin position="1"/>
        <end position="24"/>
    </location>
</feature>
<evidence type="ECO:0000313" key="2">
    <source>
        <dbReference type="EMBL" id="MBB5833873.1"/>
    </source>
</evidence>
<keyword evidence="3" id="KW-1185">Reference proteome</keyword>